<keyword evidence="4" id="KW-0378">Hydrolase</keyword>
<evidence type="ECO:0000256" key="6">
    <source>
        <dbReference type="ARBA" id="ARBA00022840"/>
    </source>
</evidence>
<dbReference type="CDD" id="cd18793">
    <property type="entry name" value="SF2_C_SNF"/>
    <property type="match status" value="1"/>
</dbReference>
<dbReference type="PROSITE" id="PS51192">
    <property type="entry name" value="HELICASE_ATP_BIND_1"/>
    <property type="match status" value="1"/>
</dbReference>
<feature type="region of interest" description="Disordered" evidence="9">
    <location>
        <begin position="143"/>
        <end position="201"/>
    </location>
</feature>
<dbReference type="PROSITE" id="PS51194">
    <property type="entry name" value="HELICASE_CTER"/>
    <property type="match status" value="1"/>
</dbReference>
<dbReference type="InterPro" id="IPR001650">
    <property type="entry name" value="Helicase_C-like"/>
</dbReference>
<feature type="domain" description="SAM" evidence="10">
    <location>
        <begin position="16"/>
        <end position="96"/>
    </location>
</feature>
<dbReference type="GO" id="GO:0016887">
    <property type="term" value="F:ATP hydrolysis activity"/>
    <property type="evidence" value="ECO:0007669"/>
    <property type="project" value="InterPro"/>
</dbReference>
<dbReference type="InterPro" id="IPR044574">
    <property type="entry name" value="ARIP4-like"/>
</dbReference>
<feature type="compositionally biased region" description="Pro residues" evidence="9">
    <location>
        <begin position="170"/>
        <end position="191"/>
    </location>
</feature>
<evidence type="ECO:0000256" key="7">
    <source>
        <dbReference type="ARBA" id="ARBA00023125"/>
    </source>
</evidence>
<evidence type="ECO:0000259" key="12">
    <source>
        <dbReference type="PROSITE" id="PS51194"/>
    </source>
</evidence>
<comment type="similarity">
    <text evidence="2">Belongs to the SNF2/RAD54 helicase family.</text>
</comment>
<keyword evidence="8" id="KW-0539">Nucleus</keyword>
<evidence type="ECO:0000256" key="8">
    <source>
        <dbReference type="ARBA" id="ARBA00023242"/>
    </source>
</evidence>
<dbReference type="Pfam" id="PF24580">
    <property type="entry name" value="DUF7607"/>
    <property type="match status" value="1"/>
</dbReference>
<feature type="compositionally biased region" description="Low complexity" evidence="9">
    <location>
        <begin position="850"/>
        <end position="864"/>
    </location>
</feature>
<dbReference type="InterPro" id="IPR038718">
    <property type="entry name" value="SNF2-like_sf"/>
</dbReference>
<evidence type="ECO:0000313" key="13">
    <source>
        <dbReference type="EMBL" id="PGH23386.1"/>
    </source>
</evidence>
<feature type="compositionally biased region" description="Low complexity" evidence="9">
    <location>
        <begin position="192"/>
        <end position="201"/>
    </location>
</feature>
<dbReference type="InterPro" id="IPR049730">
    <property type="entry name" value="SNF2/RAD54-like_C"/>
</dbReference>
<dbReference type="SUPFAM" id="SSF52540">
    <property type="entry name" value="P-loop containing nucleoside triphosphate hydrolases"/>
    <property type="match status" value="2"/>
</dbReference>
<evidence type="ECO:0000256" key="5">
    <source>
        <dbReference type="ARBA" id="ARBA00022806"/>
    </source>
</evidence>
<name>A0A2B7YP11_POLH7</name>
<feature type="region of interest" description="Disordered" evidence="9">
    <location>
        <begin position="109"/>
        <end position="129"/>
    </location>
</feature>
<dbReference type="PANTHER" id="PTHR45797">
    <property type="entry name" value="RAD54-LIKE"/>
    <property type="match status" value="1"/>
</dbReference>
<evidence type="ECO:0000259" key="10">
    <source>
        <dbReference type="PROSITE" id="PS50105"/>
    </source>
</evidence>
<feature type="region of interest" description="Disordered" evidence="9">
    <location>
        <begin position="1641"/>
        <end position="1802"/>
    </location>
</feature>
<dbReference type="GO" id="GO:0005634">
    <property type="term" value="C:nucleus"/>
    <property type="evidence" value="ECO:0007669"/>
    <property type="project" value="UniProtKB-SubCell"/>
</dbReference>
<dbReference type="OrthoDB" id="2020972at2759"/>
<evidence type="ECO:0000259" key="11">
    <source>
        <dbReference type="PROSITE" id="PS51192"/>
    </source>
</evidence>
<dbReference type="EMBL" id="PDNA01000024">
    <property type="protein sequence ID" value="PGH23386.1"/>
    <property type="molecule type" value="Genomic_DNA"/>
</dbReference>
<comment type="caution">
    <text evidence="13">The sequence shown here is derived from an EMBL/GenBank/DDBJ whole genome shotgun (WGS) entry which is preliminary data.</text>
</comment>
<dbReference type="SMART" id="SM00487">
    <property type="entry name" value="DEXDc"/>
    <property type="match status" value="1"/>
</dbReference>
<dbReference type="GO" id="GO:0005524">
    <property type="term" value="F:ATP binding"/>
    <property type="evidence" value="ECO:0007669"/>
    <property type="project" value="UniProtKB-KW"/>
</dbReference>
<evidence type="ECO:0000256" key="2">
    <source>
        <dbReference type="ARBA" id="ARBA00007025"/>
    </source>
</evidence>
<keyword evidence="14" id="KW-1185">Reference proteome</keyword>
<feature type="region of interest" description="Disordered" evidence="9">
    <location>
        <begin position="834"/>
        <end position="921"/>
    </location>
</feature>
<gene>
    <name evidence="13" type="ORF">AJ80_02496</name>
</gene>
<dbReference type="Gene3D" id="3.40.50.10810">
    <property type="entry name" value="Tandem AAA-ATPase domain"/>
    <property type="match status" value="1"/>
</dbReference>
<feature type="compositionally biased region" description="Acidic residues" evidence="9">
    <location>
        <begin position="538"/>
        <end position="552"/>
    </location>
</feature>
<feature type="region of interest" description="Disordered" evidence="9">
    <location>
        <begin position="538"/>
        <end position="662"/>
    </location>
</feature>
<feature type="compositionally biased region" description="Polar residues" evidence="9">
    <location>
        <begin position="1716"/>
        <end position="1725"/>
    </location>
</feature>
<evidence type="ECO:0000256" key="9">
    <source>
        <dbReference type="SAM" id="MobiDB-lite"/>
    </source>
</evidence>
<dbReference type="STRING" id="1447883.A0A2B7YP11"/>
<evidence type="ECO:0000313" key="14">
    <source>
        <dbReference type="Proteomes" id="UP000224634"/>
    </source>
</evidence>
<organism evidence="13 14">
    <name type="scientific">Polytolypa hystricis (strain UAMH7299)</name>
    <dbReference type="NCBI Taxonomy" id="1447883"/>
    <lineage>
        <taxon>Eukaryota</taxon>
        <taxon>Fungi</taxon>
        <taxon>Dikarya</taxon>
        <taxon>Ascomycota</taxon>
        <taxon>Pezizomycotina</taxon>
        <taxon>Eurotiomycetes</taxon>
        <taxon>Eurotiomycetidae</taxon>
        <taxon>Onygenales</taxon>
        <taxon>Onygenales incertae sedis</taxon>
        <taxon>Polytolypa</taxon>
    </lineage>
</organism>
<proteinExistence type="inferred from homology"/>
<dbReference type="PANTHER" id="PTHR45797:SF1">
    <property type="entry name" value="HELICASE ARIP4"/>
    <property type="match status" value="1"/>
</dbReference>
<feature type="compositionally biased region" description="Acidic residues" evidence="9">
    <location>
        <begin position="1579"/>
        <end position="1588"/>
    </location>
</feature>
<dbReference type="GO" id="GO:0003677">
    <property type="term" value="F:DNA binding"/>
    <property type="evidence" value="ECO:0007669"/>
    <property type="project" value="UniProtKB-KW"/>
</dbReference>
<feature type="compositionally biased region" description="Basic and acidic residues" evidence="9">
    <location>
        <begin position="1589"/>
        <end position="1611"/>
    </location>
</feature>
<dbReference type="PROSITE" id="PS50105">
    <property type="entry name" value="SAM_DOMAIN"/>
    <property type="match status" value="1"/>
</dbReference>
<accession>A0A2B7YP11</accession>
<dbReference type="CDD" id="cd18007">
    <property type="entry name" value="DEXHc_ATRX-like"/>
    <property type="match status" value="1"/>
</dbReference>
<keyword evidence="6" id="KW-0067">ATP-binding</keyword>
<keyword evidence="7" id="KW-0238">DNA-binding</keyword>
<feature type="domain" description="Helicase ATP-binding" evidence="11">
    <location>
        <begin position="978"/>
        <end position="1185"/>
    </location>
</feature>
<dbReference type="InterPro" id="IPR000330">
    <property type="entry name" value="SNF2_N"/>
</dbReference>
<feature type="region of interest" description="Disordered" evidence="9">
    <location>
        <begin position="1569"/>
        <end position="1629"/>
    </location>
</feature>
<dbReference type="Gene3D" id="1.10.150.50">
    <property type="entry name" value="Transcription Factor, Ets-1"/>
    <property type="match status" value="1"/>
</dbReference>
<dbReference type="SUPFAM" id="SSF47769">
    <property type="entry name" value="SAM/Pointed domain"/>
    <property type="match status" value="1"/>
</dbReference>
<evidence type="ECO:0000256" key="3">
    <source>
        <dbReference type="ARBA" id="ARBA00022741"/>
    </source>
</evidence>
<comment type="subcellular location">
    <subcellularLocation>
        <location evidence="1">Nucleus</location>
    </subcellularLocation>
</comment>
<dbReference type="GO" id="GO:0004386">
    <property type="term" value="F:helicase activity"/>
    <property type="evidence" value="ECO:0007669"/>
    <property type="project" value="UniProtKB-KW"/>
</dbReference>
<keyword evidence="3" id="KW-0547">Nucleotide-binding</keyword>
<feature type="compositionally biased region" description="Basic residues" evidence="9">
    <location>
        <begin position="891"/>
        <end position="901"/>
    </location>
</feature>
<evidence type="ECO:0008006" key="15">
    <source>
        <dbReference type="Google" id="ProtNLM"/>
    </source>
</evidence>
<dbReference type="Gene3D" id="3.40.50.300">
    <property type="entry name" value="P-loop containing nucleotide triphosphate hydrolases"/>
    <property type="match status" value="1"/>
</dbReference>
<protein>
    <recommendedName>
        <fullName evidence="15">SNF2 family helicase/ATPase</fullName>
    </recommendedName>
</protein>
<dbReference type="Pfam" id="PF00176">
    <property type="entry name" value="SNF2-rel_dom"/>
    <property type="match status" value="1"/>
</dbReference>
<evidence type="ECO:0000256" key="1">
    <source>
        <dbReference type="ARBA" id="ARBA00004123"/>
    </source>
</evidence>
<keyword evidence="5" id="KW-0347">Helicase</keyword>
<dbReference type="InterPro" id="IPR013761">
    <property type="entry name" value="SAM/pointed_sf"/>
</dbReference>
<dbReference type="SMART" id="SM00490">
    <property type="entry name" value="HELICc"/>
    <property type="match status" value="1"/>
</dbReference>
<reference evidence="13 14" key="1">
    <citation type="submission" date="2017-10" db="EMBL/GenBank/DDBJ databases">
        <title>Comparative genomics in systemic dimorphic fungi from Ajellomycetaceae.</title>
        <authorList>
            <person name="Munoz J.F."/>
            <person name="Mcewen J.G."/>
            <person name="Clay O.K."/>
            <person name="Cuomo C.A."/>
        </authorList>
    </citation>
    <scope>NUCLEOTIDE SEQUENCE [LARGE SCALE GENOMIC DNA]</scope>
    <source>
        <strain evidence="13 14">UAMH7299</strain>
    </source>
</reference>
<dbReference type="InterPro" id="IPR027417">
    <property type="entry name" value="P-loop_NTPase"/>
</dbReference>
<dbReference type="Proteomes" id="UP000224634">
    <property type="component" value="Unassembled WGS sequence"/>
</dbReference>
<evidence type="ECO:0000256" key="4">
    <source>
        <dbReference type="ARBA" id="ARBA00022801"/>
    </source>
</evidence>
<feature type="compositionally biased region" description="Acidic residues" evidence="9">
    <location>
        <begin position="868"/>
        <end position="880"/>
    </location>
</feature>
<feature type="compositionally biased region" description="Basic and acidic residues" evidence="9">
    <location>
        <begin position="1569"/>
        <end position="1578"/>
    </location>
</feature>
<dbReference type="InterPro" id="IPR014001">
    <property type="entry name" value="Helicase_ATP-bd"/>
</dbReference>
<dbReference type="InterPro" id="IPR001660">
    <property type="entry name" value="SAM"/>
</dbReference>
<sequence>MNKFDSQTMADDPFHWSIDQVVQFLCTNSLTSWRQSSTPLPQPDPVLLEQTLRENDVTGEILLTEVDKNTLVQDFGLRSLGQRATVFKAIQHLRGLSQSYKEQATQLQPFHLNSPNPGPSFLDSPRTETSTAGIFQVRSQTPLLPQSPGLAFTTPVAEPPPSANPVAPAAAPPAPPPAAPPAGLPAAPPIASPSIPHSSAYPHLRSNEHYVVGGDGKKRRKLSLASTNDVAPKVSNQYDQKGYLGPKIDITDVFYEDVSDDESFLVFGSGPPTGKQLFVKQRMHHYFQQQPQAVEDGNGEDAIAIIPYGSNLLPRDSPQYFTLFRSHNGRFSATKENMSDWPQLHGEHHSVDYLLKKYPPQEERNEVLLPVYGESMSEGDYDSDTLREMEEERQEELSVKSKFLSAAELDSIIDASISAFREKWHNDKLPIQLSKARNLWIRSHKSKHGQINKATSQITYLEKRLRAIRKAIKDTPWSISKPGDVTRQCRSMEQTVFDCEKHKWEISVLELEECPTKLSRPSRPPPRPRVLIDEEELLSSDHESEEEEEDDGFIVPDTEPGPRERPSPRPIVSSTLPMGHSESEDDIVPASRHKSRSANRPSSTTPVPVGLSDPLNLPPKSSRAQRPQSLEDIEVVDLTKSSDEAEPNFDVQTPPLNPVENEDRKFQTTPKLVLGESAIQARPPARTPTRTNLPDVMDFAALAGIDWELVEERLDKKRLLSKLVDILPKEASENLLELITSNEANQLRKIVWRNLELLLSRGNKWKGVKGYERQIHMRVAVLFTSWVNCRKLDRKGIPKEFIETAIKDKKSFASFHKHLSAALHEFHSSAALREFQRKPHSPPKGEKVPSSKSSRNSHSDSSGLPKEDPDEEILDDEEDPLTDHDDAINHTPHKKRKRHVKQSQEAMDTQKLAQRRVEDQRNLQKKLAGRLERMGVGNDDPEHQVVSFDEPVICLDPHIGGRVKPHQLSGIQFMWREIINDEKRQGCLLAHTMGLGKTMQIISLLVTIANAAASPDSRISKQVPNALRFSRSLILCPSSLIENWWEEFHLWSPQDNLTRRNLGEVRKVSPSLPVKERLQEISQWHIKGGVLLMSYDLFRQLVLNKATKNRPAPFSEEMHNKLQKQLLQGPNIIVADEAHKMKNSGTGIAEAASKFRSKSRIALTGSPLANNLTDYYAMINWIAPGYLGDLVQFKVKYVEPIEQGLYADSTNWERRKSLKRLQVLKKDIDPKVNRADITVLEHDLPSKTEFVITVPLTTIQEEAYKLSVDYLLSDKETSNPRLWEYCALLSLLCNHPASYVEKLRDRKNKVQSVPELDSELEKGPGDSPAASLLPSTGLASLEKFFESVEPEKLKSLELSHRAHIADKIIQLSIDAGDKVLVFSQSIPTLNFLESILKRRNRKYCRLDGKTPIASRQASTKSFNQADSNMQIYLISTRAGGLGLNIPGANRVIIFDFSFNPTWEEQAVGRSYRLGQQKPVFVYRFIAGGTFEDVMYNKTVFKTQLSFRVVDKKNPIRWASKSPGDYLFHPKPVPQKELFEYKGKDPAVLDKILAVESNIREIALTETFQREDNDKLTPEEEKDVQDELADERLKRNDPEAWAKKQKERELRELATLSRPNPPPYTTSQSPFLTASTASMFSNSFSANRGRPPVMPDRSLFAPATGPPGIVHQTGPNTPQHGPVRQPGSVPQTGPARQPGPNTLQTGPIPAPIPQTGPVPQSGSIPQTDGPAPPLDTFPGLTLFSERAGFPDTRTEKGPITAAAAGEPRMTITQQKEGNPGPIASKITTRQPEKGKTASSCKTQ</sequence>
<feature type="domain" description="Helicase C-terminal" evidence="12">
    <location>
        <begin position="1367"/>
        <end position="1515"/>
    </location>
</feature>
<dbReference type="InterPro" id="IPR056026">
    <property type="entry name" value="DUF7607"/>
</dbReference>
<dbReference type="Pfam" id="PF00271">
    <property type="entry name" value="Helicase_C"/>
    <property type="match status" value="1"/>
</dbReference>